<comment type="similarity">
    <text evidence="2">Belongs to the membrane fusion protein (MFP) (TC 8.A.1) family.</text>
</comment>
<organism evidence="7 8">
    <name type="scientific">Paracoccus mangrovi</name>
    <dbReference type="NCBI Taxonomy" id="1715645"/>
    <lineage>
        <taxon>Bacteria</taxon>
        <taxon>Pseudomonadati</taxon>
        <taxon>Pseudomonadota</taxon>
        <taxon>Alphaproteobacteria</taxon>
        <taxon>Rhodobacterales</taxon>
        <taxon>Paracoccaceae</taxon>
        <taxon>Paracoccus</taxon>
    </lineage>
</organism>
<dbReference type="InterPro" id="IPR058627">
    <property type="entry name" value="MdtA-like_C"/>
</dbReference>
<dbReference type="EMBL" id="JBHRXJ010000003">
    <property type="protein sequence ID" value="MFC3527804.1"/>
    <property type="molecule type" value="Genomic_DNA"/>
</dbReference>
<dbReference type="NCBIfam" id="TIGR01730">
    <property type="entry name" value="RND_mfp"/>
    <property type="match status" value="1"/>
</dbReference>
<dbReference type="Proteomes" id="UP001595721">
    <property type="component" value="Unassembled WGS sequence"/>
</dbReference>
<dbReference type="Gene3D" id="2.40.50.100">
    <property type="match status" value="1"/>
</dbReference>
<dbReference type="Gene3D" id="2.40.420.20">
    <property type="match status" value="1"/>
</dbReference>
<dbReference type="SUPFAM" id="SSF111369">
    <property type="entry name" value="HlyD-like secretion proteins"/>
    <property type="match status" value="1"/>
</dbReference>
<name>A0ABV7R3B9_9RHOB</name>
<proteinExistence type="inferred from homology"/>
<dbReference type="InterPro" id="IPR058625">
    <property type="entry name" value="MdtA-like_BSH"/>
</dbReference>
<protein>
    <submittedName>
        <fullName evidence="7">Efflux RND transporter periplasmic adaptor subunit</fullName>
    </submittedName>
</protein>
<dbReference type="Gene3D" id="1.10.287.470">
    <property type="entry name" value="Helix hairpin bin"/>
    <property type="match status" value="1"/>
</dbReference>
<comment type="caution">
    <text evidence="7">The sequence shown here is derived from an EMBL/GenBank/DDBJ whole genome shotgun (WGS) entry which is preliminary data.</text>
</comment>
<feature type="domain" description="CusB-like beta-barrel" evidence="5">
    <location>
        <begin position="213"/>
        <end position="270"/>
    </location>
</feature>
<dbReference type="PANTHER" id="PTHR30469:SF15">
    <property type="entry name" value="HLYD FAMILY OF SECRETION PROTEINS"/>
    <property type="match status" value="1"/>
</dbReference>
<gene>
    <name evidence="7" type="ORF">ACFOMH_06410</name>
</gene>
<evidence type="ECO:0000259" key="6">
    <source>
        <dbReference type="Pfam" id="PF25967"/>
    </source>
</evidence>
<evidence type="ECO:0000313" key="8">
    <source>
        <dbReference type="Proteomes" id="UP001595721"/>
    </source>
</evidence>
<evidence type="ECO:0000256" key="2">
    <source>
        <dbReference type="ARBA" id="ARBA00009477"/>
    </source>
</evidence>
<evidence type="ECO:0000256" key="1">
    <source>
        <dbReference type="ARBA" id="ARBA00004196"/>
    </source>
</evidence>
<evidence type="ECO:0000256" key="3">
    <source>
        <dbReference type="ARBA" id="ARBA00022448"/>
    </source>
</evidence>
<dbReference type="InterPro" id="IPR058792">
    <property type="entry name" value="Beta-barrel_RND_2"/>
</dbReference>
<evidence type="ECO:0000259" key="5">
    <source>
        <dbReference type="Pfam" id="PF25954"/>
    </source>
</evidence>
<dbReference type="Pfam" id="PF25917">
    <property type="entry name" value="BSH_RND"/>
    <property type="match status" value="1"/>
</dbReference>
<dbReference type="Pfam" id="PF25967">
    <property type="entry name" value="RND-MFP_C"/>
    <property type="match status" value="1"/>
</dbReference>
<dbReference type="InterPro" id="IPR006143">
    <property type="entry name" value="RND_pump_MFP"/>
</dbReference>
<dbReference type="RefSeq" id="WP_377743346.1">
    <property type="nucleotide sequence ID" value="NZ_JBHRXJ010000003.1"/>
</dbReference>
<accession>A0ABV7R3B9</accession>
<dbReference type="Pfam" id="PF25954">
    <property type="entry name" value="Beta-barrel_RND_2"/>
    <property type="match status" value="1"/>
</dbReference>
<feature type="domain" description="Multidrug resistance protein MdtA-like C-terminal permuted SH3" evidence="6">
    <location>
        <begin position="291"/>
        <end position="351"/>
    </location>
</feature>
<keyword evidence="3" id="KW-0813">Transport</keyword>
<keyword evidence="8" id="KW-1185">Reference proteome</keyword>
<reference evidence="8" key="1">
    <citation type="journal article" date="2019" name="Int. J. Syst. Evol. Microbiol.">
        <title>The Global Catalogue of Microorganisms (GCM) 10K type strain sequencing project: providing services to taxonomists for standard genome sequencing and annotation.</title>
        <authorList>
            <consortium name="The Broad Institute Genomics Platform"/>
            <consortium name="The Broad Institute Genome Sequencing Center for Infectious Disease"/>
            <person name="Wu L."/>
            <person name="Ma J."/>
        </authorList>
    </citation>
    <scope>NUCLEOTIDE SEQUENCE [LARGE SCALE GENOMIC DNA]</scope>
    <source>
        <strain evidence="8">KCTC 42899</strain>
    </source>
</reference>
<feature type="domain" description="Multidrug resistance protein MdtA-like barrel-sandwich hybrid" evidence="4">
    <location>
        <begin position="67"/>
        <end position="199"/>
    </location>
</feature>
<evidence type="ECO:0000313" key="7">
    <source>
        <dbReference type="EMBL" id="MFC3527804.1"/>
    </source>
</evidence>
<dbReference type="Gene3D" id="2.40.30.170">
    <property type="match status" value="1"/>
</dbReference>
<evidence type="ECO:0000259" key="4">
    <source>
        <dbReference type="Pfam" id="PF25917"/>
    </source>
</evidence>
<comment type="subcellular location">
    <subcellularLocation>
        <location evidence="1">Cell envelope</location>
    </subcellularLocation>
</comment>
<sequence>MIRMLVIASIVIAALTGIAVVLKWPWQAPVGTETLPPRPVASIIVTDQPPVVQSTPGVIAARIEVALGFQTLGRVTARNVDIGAVVRQGDVLATLNPDDLQGDVRTAQAAVEATQVELRTAQATAERTRALARRNVASTAQLEQAERALATAHAAVQQALSELIRARDAEGFADMKAPFDGVISAVYVNAGAVVSAGEPVIKLSAEEGLEAVIDLPEAALPRVRIGDRYEVWSEYDETDLQAATISQIEPVADAATRTRRIHLAMVNDNSFRLGALIRARPARSRVERWISVPQSAIVRPGDKQKIWIVTRDGAEGTVALRDITAAGPALNGWVVVTSGLASGDEVIIRGIHSLKEGQRVGQSVVP</sequence>
<dbReference type="PANTHER" id="PTHR30469">
    <property type="entry name" value="MULTIDRUG RESISTANCE PROTEIN MDTA"/>
    <property type="match status" value="1"/>
</dbReference>